<dbReference type="EMBL" id="CAAALY010031624">
    <property type="protein sequence ID" value="VEL17219.1"/>
    <property type="molecule type" value="Genomic_DNA"/>
</dbReference>
<evidence type="ECO:0000313" key="1">
    <source>
        <dbReference type="EMBL" id="VEL17219.1"/>
    </source>
</evidence>
<comment type="caution">
    <text evidence="1">The sequence shown here is derived from an EMBL/GenBank/DDBJ whole genome shotgun (WGS) entry which is preliminary data.</text>
</comment>
<organism evidence="1 2">
    <name type="scientific">Protopolystoma xenopodis</name>
    <dbReference type="NCBI Taxonomy" id="117903"/>
    <lineage>
        <taxon>Eukaryota</taxon>
        <taxon>Metazoa</taxon>
        <taxon>Spiralia</taxon>
        <taxon>Lophotrochozoa</taxon>
        <taxon>Platyhelminthes</taxon>
        <taxon>Monogenea</taxon>
        <taxon>Polyopisthocotylea</taxon>
        <taxon>Polystomatidea</taxon>
        <taxon>Polystomatidae</taxon>
        <taxon>Protopolystoma</taxon>
    </lineage>
</organism>
<reference evidence="1" key="1">
    <citation type="submission" date="2018-11" db="EMBL/GenBank/DDBJ databases">
        <authorList>
            <consortium name="Pathogen Informatics"/>
        </authorList>
    </citation>
    <scope>NUCLEOTIDE SEQUENCE</scope>
</reference>
<protein>
    <submittedName>
        <fullName evidence="1">Uncharacterized protein</fullName>
    </submittedName>
</protein>
<gene>
    <name evidence="1" type="ORF">PXEA_LOCUS10659</name>
</gene>
<dbReference type="Proteomes" id="UP000784294">
    <property type="component" value="Unassembled WGS sequence"/>
</dbReference>
<dbReference type="AlphaFoldDB" id="A0A3S5CFM8"/>
<proteinExistence type="predicted"/>
<keyword evidence="2" id="KW-1185">Reference proteome</keyword>
<accession>A0A3S5CFM8</accession>
<sequence>MRREEVVRRLDSDVPSCRQLSLADSHAPIIRYRTRRCLLKTNEYAEMPHFPTAPTLFGTHSNNTAFDSPASGLGDNANATGVMGMTVLLYLLRNRSYSSPPGHH</sequence>
<evidence type="ECO:0000313" key="2">
    <source>
        <dbReference type="Proteomes" id="UP000784294"/>
    </source>
</evidence>
<name>A0A3S5CFM8_9PLAT</name>